<reference evidence="6" key="2">
    <citation type="submission" date="2020-09" db="EMBL/GenBank/DDBJ databases">
        <authorList>
            <person name="Sun Q."/>
            <person name="Zhou Y."/>
        </authorList>
    </citation>
    <scope>NUCLEOTIDE SEQUENCE</scope>
    <source>
        <strain evidence="6">CGMCC 1.12698</strain>
    </source>
</reference>
<dbReference type="PRINTS" id="PR00455">
    <property type="entry name" value="HTHTETR"/>
</dbReference>
<dbReference type="InterPro" id="IPR036271">
    <property type="entry name" value="Tet_transcr_reg_TetR-rel_C_sf"/>
</dbReference>
<keyword evidence="1" id="KW-0805">Transcription regulation</keyword>
<dbReference type="InterPro" id="IPR009057">
    <property type="entry name" value="Homeodomain-like_sf"/>
</dbReference>
<evidence type="ECO:0000256" key="1">
    <source>
        <dbReference type="ARBA" id="ARBA00023015"/>
    </source>
</evidence>
<dbReference type="InterPro" id="IPR001647">
    <property type="entry name" value="HTH_TetR"/>
</dbReference>
<dbReference type="SUPFAM" id="SSF48498">
    <property type="entry name" value="Tetracyclin repressor-like, C-terminal domain"/>
    <property type="match status" value="1"/>
</dbReference>
<sequence length="193" mass="22417">MTANRIKEAAFFHFAKHGYAGTSLATIAADVGIKKPSIYAHFKGKEELYFTCLEEALHREQLFLQEHVKKNEGHPTKDGLYSLLITYGERMMAKEEVRFWLMAFYFPPDAFREEITEKANEYIYTFGEAIKPLVEEAVLRGEIHQDVEIDDVVEAYLCLFDGLIIELTYGGYEKFQRRLQAAWSIFWRGVARI</sequence>
<evidence type="ECO:0000259" key="5">
    <source>
        <dbReference type="PROSITE" id="PS50977"/>
    </source>
</evidence>
<proteinExistence type="predicted"/>
<gene>
    <name evidence="6" type="ORF">GCM10007140_20160</name>
</gene>
<dbReference type="Gene3D" id="1.10.357.10">
    <property type="entry name" value="Tetracycline Repressor, domain 2"/>
    <property type="match status" value="1"/>
</dbReference>
<protein>
    <submittedName>
        <fullName evidence="6">TetR family transcriptional regulator</fullName>
    </submittedName>
</protein>
<evidence type="ECO:0000313" key="6">
    <source>
        <dbReference type="EMBL" id="GGE70161.1"/>
    </source>
</evidence>
<evidence type="ECO:0000313" key="7">
    <source>
        <dbReference type="Proteomes" id="UP000605259"/>
    </source>
</evidence>
<dbReference type="InterPro" id="IPR050109">
    <property type="entry name" value="HTH-type_TetR-like_transc_reg"/>
</dbReference>
<dbReference type="AlphaFoldDB" id="A0A917ARG0"/>
<reference evidence="6" key="1">
    <citation type="journal article" date="2014" name="Int. J. Syst. Evol. Microbiol.">
        <title>Complete genome sequence of Corynebacterium casei LMG S-19264T (=DSM 44701T), isolated from a smear-ripened cheese.</title>
        <authorList>
            <consortium name="US DOE Joint Genome Institute (JGI-PGF)"/>
            <person name="Walter F."/>
            <person name="Albersmeier A."/>
            <person name="Kalinowski J."/>
            <person name="Ruckert C."/>
        </authorList>
    </citation>
    <scope>NUCLEOTIDE SEQUENCE</scope>
    <source>
        <strain evidence="6">CGMCC 1.12698</strain>
    </source>
</reference>
<organism evidence="6 7">
    <name type="scientific">Priestia taiwanensis</name>
    <dbReference type="NCBI Taxonomy" id="1347902"/>
    <lineage>
        <taxon>Bacteria</taxon>
        <taxon>Bacillati</taxon>
        <taxon>Bacillota</taxon>
        <taxon>Bacilli</taxon>
        <taxon>Bacillales</taxon>
        <taxon>Bacillaceae</taxon>
        <taxon>Priestia</taxon>
    </lineage>
</organism>
<dbReference type="EMBL" id="BMFK01000001">
    <property type="protein sequence ID" value="GGE70161.1"/>
    <property type="molecule type" value="Genomic_DNA"/>
</dbReference>
<dbReference type="PANTHER" id="PTHR30055:SF238">
    <property type="entry name" value="MYCOFACTOCIN BIOSYNTHESIS TRANSCRIPTIONAL REGULATOR MFTR-RELATED"/>
    <property type="match status" value="1"/>
</dbReference>
<dbReference type="PANTHER" id="PTHR30055">
    <property type="entry name" value="HTH-TYPE TRANSCRIPTIONAL REGULATOR RUTR"/>
    <property type="match status" value="1"/>
</dbReference>
<accession>A0A917ARG0</accession>
<name>A0A917ARG0_9BACI</name>
<dbReference type="GO" id="GO:0000976">
    <property type="term" value="F:transcription cis-regulatory region binding"/>
    <property type="evidence" value="ECO:0007669"/>
    <property type="project" value="TreeGrafter"/>
</dbReference>
<keyword evidence="7" id="KW-1185">Reference proteome</keyword>
<feature type="domain" description="HTH tetR-type" evidence="5">
    <location>
        <begin position="1"/>
        <end position="60"/>
    </location>
</feature>
<dbReference type="Pfam" id="PF00440">
    <property type="entry name" value="TetR_N"/>
    <property type="match status" value="1"/>
</dbReference>
<dbReference type="GO" id="GO:0003700">
    <property type="term" value="F:DNA-binding transcription factor activity"/>
    <property type="evidence" value="ECO:0007669"/>
    <property type="project" value="TreeGrafter"/>
</dbReference>
<keyword evidence="3" id="KW-0804">Transcription</keyword>
<evidence type="ECO:0000256" key="3">
    <source>
        <dbReference type="ARBA" id="ARBA00023163"/>
    </source>
</evidence>
<feature type="DNA-binding region" description="H-T-H motif" evidence="4">
    <location>
        <begin position="23"/>
        <end position="42"/>
    </location>
</feature>
<dbReference type="Gene3D" id="1.10.10.60">
    <property type="entry name" value="Homeodomain-like"/>
    <property type="match status" value="1"/>
</dbReference>
<evidence type="ECO:0000256" key="2">
    <source>
        <dbReference type="ARBA" id="ARBA00023125"/>
    </source>
</evidence>
<comment type="caution">
    <text evidence="6">The sequence shown here is derived from an EMBL/GenBank/DDBJ whole genome shotgun (WGS) entry which is preliminary data.</text>
</comment>
<dbReference type="Proteomes" id="UP000605259">
    <property type="component" value="Unassembled WGS sequence"/>
</dbReference>
<dbReference type="RefSeq" id="WP_188388233.1">
    <property type="nucleotide sequence ID" value="NZ_BMFK01000001.1"/>
</dbReference>
<evidence type="ECO:0000256" key="4">
    <source>
        <dbReference type="PROSITE-ProRule" id="PRU00335"/>
    </source>
</evidence>
<dbReference type="PROSITE" id="PS50977">
    <property type="entry name" value="HTH_TETR_2"/>
    <property type="match status" value="1"/>
</dbReference>
<dbReference type="SUPFAM" id="SSF46689">
    <property type="entry name" value="Homeodomain-like"/>
    <property type="match status" value="1"/>
</dbReference>
<keyword evidence="2 4" id="KW-0238">DNA-binding</keyword>